<keyword evidence="2 5" id="KW-0812">Transmembrane</keyword>
<reference evidence="8" key="2">
    <citation type="submission" date="2017-05" db="UniProtKB">
        <authorList>
            <consortium name="EnsemblMetazoa"/>
        </authorList>
    </citation>
    <scope>IDENTIFICATION</scope>
</reference>
<sequence length="178" mass="19588">MSAADQAVQSGSYTYTATVTQTTTTRTSWFPSIKPGFDHTYFRSIEGMLRVASLIVTILFFILTIADYRSGGEWYNGTLALWWIVYAIITIIIEVVLIGIFVHRLIDGIICFIYAGCFVLAVLIAIVDAARFKAVVLGVSAAFGVVATILILLNAIFALRTWKTHENGKKGSVPIFII</sequence>
<evidence type="ECO:0000259" key="7">
    <source>
        <dbReference type="PROSITE" id="PS51225"/>
    </source>
</evidence>
<dbReference type="InParanoid" id="A0A1X7U5C8"/>
<evidence type="ECO:0000313" key="9">
    <source>
        <dbReference type="Proteomes" id="UP000007879"/>
    </source>
</evidence>
<reference evidence="9" key="1">
    <citation type="journal article" date="2010" name="Nature">
        <title>The Amphimedon queenslandica genome and the evolution of animal complexity.</title>
        <authorList>
            <person name="Srivastava M."/>
            <person name="Simakov O."/>
            <person name="Chapman J."/>
            <person name="Fahey B."/>
            <person name="Gauthier M.E."/>
            <person name="Mitros T."/>
            <person name="Richards G.S."/>
            <person name="Conaco C."/>
            <person name="Dacre M."/>
            <person name="Hellsten U."/>
            <person name="Larroux C."/>
            <person name="Putnam N.H."/>
            <person name="Stanke M."/>
            <person name="Adamska M."/>
            <person name="Darling A."/>
            <person name="Degnan S.M."/>
            <person name="Oakley T.H."/>
            <person name="Plachetzki D.C."/>
            <person name="Zhai Y."/>
            <person name="Adamski M."/>
            <person name="Calcino A."/>
            <person name="Cummins S.F."/>
            <person name="Goodstein D.M."/>
            <person name="Harris C."/>
            <person name="Jackson D.J."/>
            <person name="Leys S.P."/>
            <person name="Shu S."/>
            <person name="Woodcroft B.J."/>
            <person name="Vervoort M."/>
            <person name="Kosik K.S."/>
            <person name="Manning G."/>
            <person name="Degnan B.M."/>
            <person name="Rokhsar D.S."/>
        </authorList>
    </citation>
    <scope>NUCLEOTIDE SEQUENCE [LARGE SCALE GENOMIC DNA]</scope>
</reference>
<dbReference type="EnsemblMetazoa" id="XM_020000559.1">
    <property type="protein sequence ID" value="XP_019856118.1"/>
    <property type="gene ID" value="LOC109584730"/>
</dbReference>
<feature type="transmembrane region" description="Helical" evidence="6">
    <location>
        <begin position="80"/>
        <end position="102"/>
    </location>
</feature>
<feature type="transmembrane region" description="Helical" evidence="6">
    <location>
        <begin position="136"/>
        <end position="159"/>
    </location>
</feature>
<evidence type="ECO:0000256" key="6">
    <source>
        <dbReference type="SAM" id="Phobius"/>
    </source>
</evidence>
<keyword evidence="9" id="KW-1185">Reference proteome</keyword>
<dbReference type="Proteomes" id="UP000007879">
    <property type="component" value="Unassembled WGS sequence"/>
</dbReference>
<name>A0A1X7U5C8_AMPQE</name>
<feature type="transmembrane region" description="Helical" evidence="6">
    <location>
        <begin position="109"/>
        <end position="130"/>
    </location>
</feature>
<organism evidence="8">
    <name type="scientific">Amphimedon queenslandica</name>
    <name type="common">Sponge</name>
    <dbReference type="NCBI Taxonomy" id="400682"/>
    <lineage>
        <taxon>Eukaryota</taxon>
        <taxon>Metazoa</taxon>
        <taxon>Porifera</taxon>
        <taxon>Demospongiae</taxon>
        <taxon>Heteroscleromorpha</taxon>
        <taxon>Haplosclerida</taxon>
        <taxon>Niphatidae</taxon>
        <taxon>Amphimedon</taxon>
    </lineage>
</organism>
<proteinExistence type="predicted"/>
<dbReference type="InterPro" id="IPR008253">
    <property type="entry name" value="Marvel"/>
</dbReference>
<feature type="domain" description="MARVEL" evidence="7">
    <location>
        <begin position="41"/>
        <end position="163"/>
    </location>
</feature>
<accession>A0A1X7U5C8</accession>
<evidence type="ECO:0000256" key="1">
    <source>
        <dbReference type="ARBA" id="ARBA00004141"/>
    </source>
</evidence>
<evidence type="ECO:0000256" key="4">
    <source>
        <dbReference type="ARBA" id="ARBA00023136"/>
    </source>
</evidence>
<dbReference type="PROSITE" id="PS51225">
    <property type="entry name" value="MARVEL"/>
    <property type="match status" value="1"/>
</dbReference>
<evidence type="ECO:0000256" key="5">
    <source>
        <dbReference type="PROSITE-ProRule" id="PRU00581"/>
    </source>
</evidence>
<feature type="transmembrane region" description="Helical" evidence="6">
    <location>
        <begin position="48"/>
        <end position="68"/>
    </location>
</feature>
<gene>
    <name evidence="8" type="primary">109584730</name>
</gene>
<dbReference type="KEGG" id="aqu:109584730"/>
<evidence type="ECO:0000256" key="2">
    <source>
        <dbReference type="ARBA" id="ARBA00022692"/>
    </source>
</evidence>
<dbReference type="AlphaFoldDB" id="A0A1X7U5C8"/>
<evidence type="ECO:0000313" key="8">
    <source>
        <dbReference type="EnsemblMetazoa" id="Aqu2.1.22671_001"/>
    </source>
</evidence>
<dbReference type="EnsemblMetazoa" id="Aqu2.1.22671_001">
    <property type="protein sequence ID" value="Aqu2.1.22671_001"/>
    <property type="gene ID" value="Aqu2.1.22671"/>
</dbReference>
<evidence type="ECO:0000256" key="3">
    <source>
        <dbReference type="ARBA" id="ARBA00022989"/>
    </source>
</evidence>
<comment type="subcellular location">
    <subcellularLocation>
        <location evidence="1">Membrane</location>
        <topology evidence="1">Multi-pass membrane protein</topology>
    </subcellularLocation>
</comment>
<protein>
    <recommendedName>
        <fullName evidence="7">MARVEL domain-containing protein</fullName>
    </recommendedName>
</protein>
<keyword evidence="4 5" id="KW-0472">Membrane</keyword>
<keyword evidence="3 6" id="KW-1133">Transmembrane helix</keyword>
<dbReference type="GO" id="GO:0016020">
    <property type="term" value="C:membrane"/>
    <property type="evidence" value="ECO:0007669"/>
    <property type="project" value="UniProtKB-SubCell"/>
</dbReference>